<organism evidence="1 2">
    <name type="scientific">Cymbomonas tetramitiformis</name>
    <dbReference type="NCBI Taxonomy" id="36881"/>
    <lineage>
        <taxon>Eukaryota</taxon>
        <taxon>Viridiplantae</taxon>
        <taxon>Chlorophyta</taxon>
        <taxon>Pyramimonadophyceae</taxon>
        <taxon>Pyramimonadales</taxon>
        <taxon>Pyramimonadaceae</taxon>
        <taxon>Cymbomonas</taxon>
    </lineage>
</organism>
<dbReference type="EMBL" id="LGRX02012258">
    <property type="protein sequence ID" value="KAK3267677.1"/>
    <property type="molecule type" value="Genomic_DNA"/>
</dbReference>
<proteinExistence type="predicted"/>
<accession>A0AAE0L0R8</accession>
<reference evidence="1 2" key="1">
    <citation type="journal article" date="2015" name="Genome Biol. Evol.">
        <title>Comparative Genomics of a Bacterivorous Green Alga Reveals Evolutionary Causalities and Consequences of Phago-Mixotrophic Mode of Nutrition.</title>
        <authorList>
            <person name="Burns J.A."/>
            <person name="Paasch A."/>
            <person name="Narechania A."/>
            <person name="Kim E."/>
        </authorList>
    </citation>
    <scope>NUCLEOTIDE SEQUENCE [LARGE SCALE GENOMIC DNA]</scope>
    <source>
        <strain evidence="1 2">PLY_AMNH</strain>
    </source>
</reference>
<gene>
    <name evidence="1" type="ORF">CYMTET_23783</name>
</gene>
<evidence type="ECO:0008006" key="3">
    <source>
        <dbReference type="Google" id="ProtNLM"/>
    </source>
</evidence>
<protein>
    <recommendedName>
        <fullName evidence="3">Thioesterase</fullName>
    </recommendedName>
</protein>
<evidence type="ECO:0000313" key="1">
    <source>
        <dbReference type="EMBL" id="KAK3267677.1"/>
    </source>
</evidence>
<comment type="caution">
    <text evidence="1">The sequence shown here is derived from an EMBL/GenBank/DDBJ whole genome shotgun (WGS) entry which is preliminary data.</text>
</comment>
<dbReference type="SUPFAM" id="SSF53474">
    <property type="entry name" value="alpha/beta-Hydrolases"/>
    <property type="match status" value="1"/>
</dbReference>
<dbReference type="PANTHER" id="PTHR11487:SF0">
    <property type="entry name" value="S-ACYL FATTY ACID SYNTHASE THIOESTERASE, MEDIUM CHAIN"/>
    <property type="match status" value="1"/>
</dbReference>
<sequence length="121" mass="13639">MAEETYIHHAKLEEDLKNGIQQTLRGVSGAMGESQITCPITTYIGTQDEHVSERGLQGWHALGHGACTIHRLPGDHFFLEDTKSREQLLRSISHVLVQRLSRHGNWITMGNGDPLTRDRSR</sequence>
<dbReference type="AlphaFoldDB" id="A0AAE0L0R8"/>
<name>A0AAE0L0R8_9CHLO</name>
<dbReference type="Proteomes" id="UP001190700">
    <property type="component" value="Unassembled WGS sequence"/>
</dbReference>
<dbReference type="PANTHER" id="PTHR11487">
    <property type="entry name" value="THIOESTERASE"/>
    <property type="match status" value="1"/>
</dbReference>
<dbReference type="InterPro" id="IPR029058">
    <property type="entry name" value="AB_hydrolase_fold"/>
</dbReference>
<dbReference type="GO" id="GO:0008610">
    <property type="term" value="P:lipid biosynthetic process"/>
    <property type="evidence" value="ECO:0007669"/>
    <property type="project" value="TreeGrafter"/>
</dbReference>
<dbReference type="Gene3D" id="3.40.50.1820">
    <property type="entry name" value="alpha/beta hydrolase"/>
    <property type="match status" value="1"/>
</dbReference>
<keyword evidence="2" id="KW-1185">Reference proteome</keyword>
<evidence type="ECO:0000313" key="2">
    <source>
        <dbReference type="Proteomes" id="UP001190700"/>
    </source>
</evidence>
<dbReference type="InterPro" id="IPR012223">
    <property type="entry name" value="TEII"/>
</dbReference>